<feature type="transmembrane region" description="Helical" evidence="10">
    <location>
        <begin position="189"/>
        <end position="209"/>
    </location>
</feature>
<keyword evidence="5 12" id="KW-0645">Protease</keyword>
<evidence type="ECO:0000256" key="9">
    <source>
        <dbReference type="ARBA" id="ARBA00023136"/>
    </source>
</evidence>
<evidence type="ECO:0000256" key="1">
    <source>
        <dbReference type="ARBA" id="ARBA00000156"/>
    </source>
</evidence>
<feature type="domain" description="Peptidase S54 rhomboid" evidence="11">
    <location>
        <begin position="65"/>
        <end position="207"/>
    </location>
</feature>
<evidence type="ECO:0000256" key="10">
    <source>
        <dbReference type="SAM" id="Phobius"/>
    </source>
</evidence>
<dbReference type="Proteomes" id="UP001320245">
    <property type="component" value="Unassembled WGS sequence"/>
</dbReference>
<protein>
    <recommendedName>
        <fullName evidence="4">rhomboid protease</fullName>
        <ecNumber evidence="4">3.4.21.105</ecNumber>
    </recommendedName>
</protein>
<evidence type="ECO:0000256" key="7">
    <source>
        <dbReference type="ARBA" id="ARBA00022801"/>
    </source>
</evidence>
<comment type="similarity">
    <text evidence="3">Belongs to the peptidase S54 family.</text>
</comment>
<feature type="transmembrane region" description="Helical" evidence="10">
    <location>
        <begin position="163"/>
        <end position="183"/>
    </location>
</feature>
<dbReference type="EC" id="3.4.21.105" evidence="4"/>
<evidence type="ECO:0000313" key="12">
    <source>
        <dbReference type="EMBL" id="KAK7745996.1"/>
    </source>
</evidence>
<name>A0AAN9UFI8_9PEZI</name>
<keyword evidence="8 10" id="KW-1133">Transmembrane helix</keyword>
<dbReference type="GO" id="GO:0016020">
    <property type="term" value="C:membrane"/>
    <property type="evidence" value="ECO:0007669"/>
    <property type="project" value="UniProtKB-SubCell"/>
</dbReference>
<dbReference type="GO" id="GO:0006508">
    <property type="term" value="P:proteolysis"/>
    <property type="evidence" value="ECO:0007669"/>
    <property type="project" value="UniProtKB-KW"/>
</dbReference>
<comment type="subcellular location">
    <subcellularLocation>
        <location evidence="2">Membrane</location>
        <topology evidence="2">Multi-pass membrane protein</topology>
    </subcellularLocation>
</comment>
<feature type="transmembrane region" description="Helical" evidence="10">
    <location>
        <begin position="134"/>
        <end position="151"/>
    </location>
</feature>
<reference evidence="12 13" key="1">
    <citation type="journal article" date="2023" name="PLoS ONE">
        <title>Cytospora paraplurivora sp. nov. isolated from orchards with fruit tree decline syndrome in Ontario, Canada.</title>
        <authorList>
            <person name="Ilyukhin E."/>
            <person name="Nguyen H.D.T."/>
            <person name="Castle A.J."/>
            <person name="Ellouze W."/>
        </authorList>
    </citation>
    <scope>NUCLEOTIDE SEQUENCE [LARGE SCALE GENOMIC DNA]</scope>
    <source>
        <strain evidence="12 13">FDS-564</strain>
    </source>
</reference>
<dbReference type="GO" id="GO:0004252">
    <property type="term" value="F:serine-type endopeptidase activity"/>
    <property type="evidence" value="ECO:0007669"/>
    <property type="project" value="InterPro"/>
</dbReference>
<dbReference type="SUPFAM" id="SSF144091">
    <property type="entry name" value="Rhomboid-like"/>
    <property type="match status" value="1"/>
</dbReference>
<dbReference type="InterPro" id="IPR022764">
    <property type="entry name" value="Peptidase_S54_rhomboid_dom"/>
</dbReference>
<dbReference type="PANTHER" id="PTHR43066:SF1">
    <property type="entry name" value="RHOMBOID PROTEIN 2"/>
    <property type="match status" value="1"/>
</dbReference>
<evidence type="ECO:0000256" key="8">
    <source>
        <dbReference type="ARBA" id="ARBA00022989"/>
    </source>
</evidence>
<dbReference type="PANTHER" id="PTHR43066">
    <property type="entry name" value="RHOMBOID-RELATED PROTEIN"/>
    <property type="match status" value="1"/>
</dbReference>
<accession>A0AAN9UFI8</accession>
<dbReference type="Pfam" id="PF01694">
    <property type="entry name" value="Rhomboid"/>
    <property type="match status" value="1"/>
</dbReference>
<evidence type="ECO:0000256" key="5">
    <source>
        <dbReference type="ARBA" id="ARBA00022670"/>
    </source>
</evidence>
<proteinExistence type="inferred from homology"/>
<keyword evidence="6 10" id="KW-0812">Transmembrane</keyword>
<keyword evidence="7" id="KW-0378">Hydrolase</keyword>
<dbReference type="EMBL" id="JAJSPL020000007">
    <property type="protein sequence ID" value="KAK7745996.1"/>
    <property type="molecule type" value="Genomic_DNA"/>
</dbReference>
<keyword evidence="9 10" id="KW-0472">Membrane</keyword>
<sequence length="262" mass="28878">MPAAPVRLPSFSATRAKSYVYRLPLFTGLIVFITVATWVLGALLGSKWDIQAWGALVPDEVGFATLYRTNTYPFIHLNFFHMIINVIAVTPFLERFESEFGTLTSLALFFGPFSTLPAALYMLFEKAILRSNNGVMGASVWFFLLLGAEAIRTYRTNPHFTIATYNIPTWITPLLLAFVISALVPSTSLLGHLCGLIVGYASGLGYLKFLSPPEKALRWIEGTFSLMQRLPRYVSVDQKTYGRFGVLPTVAPVPGVALGVVA</sequence>
<keyword evidence="13" id="KW-1185">Reference proteome</keyword>
<evidence type="ECO:0000313" key="13">
    <source>
        <dbReference type="Proteomes" id="UP001320245"/>
    </source>
</evidence>
<evidence type="ECO:0000256" key="4">
    <source>
        <dbReference type="ARBA" id="ARBA00013039"/>
    </source>
</evidence>
<dbReference type="AlphaFoldDB" id="A0AAN9UFI8"/>
<comment type="caution">
    <text evidence="12">The sequence shown here is derived from an EMBL/GenBank/DDBJ whole genome shotgun (WGS) entry which is preliminary data.</text>
</comment>
<dbReference type="Gene3D" id="1.20.1540.10">
    <property type="entry name" value="Rhomboid-like"/>
    <property type="match status" value="1"/>
</dbReference>
<comment type="catalytic activity">
    <reaction evidence="1">
        <text>Cleaves type-1 transmembrane domains using a catalytic dyad composed of serine and histidine that are contributed by different transmembrane domains.</text>
        <dbReference type="EC" id="3.4.21.105"/>
    </reaction>
</comment>
<gene>
    <name evidence="12" type="primary">RBD2</name>
    <name evidence="12" type="ORF">SLS53_002717</name>
</gene>
<evidence type="ECO:0000256" key="6">
    <source>
        <dbReference type="ARBA" id="ARBA00022692"/>
    </source>
</evidence>
<feature type="transmembrane region" description="Helical" evidence="10">
    <location>
        <begin position="21"/>
        <end position="44"/>
    </location>
</feature>
<evidence type="ECO:0000259" key="11">
    <source>
        <dbReference type="Pfam" id="PF01694"/>
    </source>
</evidence>
<evidence type="ECO:0000256" key="2">
    <source>
        <dbReference type="ARBA" id="ARBA00004141"/>
    </source>
</evidence>
<feature type="transmembrane region" description="Helical" evidence="10">
    <location>
        <begin position="100"/>
        <end position="122"/>
    </location>
</feature>
<feature type="transmembrane region" description="Helical" evidence="10">
    <location>
        <begin position="74"/>
        <end position="93"/>
    </location>
</feature>
<organism evidence="12 13">
    <name type="scientific">Cytospora paraplurivora</name>
    <dbReference type="NCBI Taxonomy" id="2898453"/>
    <lineage>
        <taxon>Eukaryota</taxon>
        <taxon>Fungi</taxon>
        <taxon>Dikarya</taxon>
        <taxon>Ascomycota</taxon>
        <taxon>Pezizomycotina</taxon>
        <taxon>Sordariomycetes</taxon>
        <taxon>Sordariomycetidae</taxon>
        <taxon>Diaporthales</taxon>
        <taxon>Cytosporaceae</taxon>
        <taxon>Cytospora</taxon>
    </lineage>
</organism>
<dbReference type="InterPro" id="IPR035952">
    <property type="entry name" value="Rhomboid-like_sf"/>
</dbReference>
<evidence type="ECO:0000256" key="3">
    <source>
        <dbReference type="ARBA" id="ARBA00009045"/>
    </source>
</evidence>